<gene>
    <name evidence="1" type="ORF">H5410_059842</name>
</gene>
<dbReference type="EMBL" id="JACXVP010000012">
    <property type="protein sequence ID" value="KAG5570076.1"/>
    <property type="molecule type" value="Genomic_DNA"/>
</dbReference>
<organism evidence="1 2">
    <name type="scientific">Solanum commersonii</name>
    <name type="common">Commerson's wild potato</name>
    <name type="synonym">Commerson's nightshade</name>
    <dbReference type="NCBI Taxonomy" id="4109"/>
    <lineage>
        <taxon>Eukaryota</taxon>
        <taxon>Viridiplantae</taxon>
        <taxon>Streptophyta</taxon>
        <taxon>Embryophyta</taxon>
        <taxon>Tracheophyta</taxon>
        <taxon>Spermatophyta</taxon>
        <taxon>Magnoliopsida</taxon>
        <taxon>eudicotyledons</taxon>
        <taxon>Gunneridae</taxon>
        <taxon>Pentapetalae</taxon>
        <taxon>asterids</taxon>
        <taxon>lamiids</taxon>
        <taxon>Solanales</taxon>
        <taxon>Solanaceae</taxon>
        <taxon>Solanoideae</taxon>
        <taxon>Solaneae</taxon>
        <taxon>Solanum</taxon>
    </lineage>
</organism>
<name>A0A9J5W474_SOLCO</name>
<proteinExistence type="predicted"/>
<comment type="caution">
    <text evidence="1">The sequence shown here is derived from an EMBL/GenBank/DDBJ whole genome shotgun (WGS) entry which is preliminary data.</text>
</comment>
<protein>
    <submittedName>
        <fullName evidence="1">Uncharacterized protein</fullName>
    </submittedName>
</protein>
<dbReference type="Proteomes" id="UP000824120">
    <property type="component" value="Chromosome 12"/>
</dbReference>
<feature type="non-terminal residue" evidence="1">
    <location>
        <position position="67"/>
    </location>
</feature>
<accession>A0A9J5W474</accession>
<evidence type="ECO:0000313" key="1">
    <source>
        <dbReference type="EMBL" id="KAG5570076.1"/>
    </source>
</evidence>
<evidence type="ECO:0000313" key="2">
    <source>
        <dbReference type="Proteomes" id="UP000824120"/>
    </source>
</evidence>
<dbReference type="AlphaFoldDB" id="A0A9J5W474"/>
<sequence length="67" mass="7797">MFMVCNDPTGEDSYGCGYLRMMHFEGDFLSNSETHSIKDQRCVSFSISMQALLRQLRESMMKYLILC</sequence>
<reference evidence="1 2" key="1">
    <citation type="submission" date="2020-09" db="EMBL/GenBank/DDBJ databases">
        <title>De no assembly of potato wild relative species, Solanum commersonii.</title>
        <authorList>
            <person name="Cho K."/>
        </authorList>
    </citation>
    <scope>NUCLEOTIDE SEQUENCE [LARGE SCALE GENOMIC DNA]</scope>
    <source>
        <strain evidence="1">LZ3.2</strain>
        <tissue evidence="1">Leaf</tissue>
    </source>
</reference>
<keyword evidence="2" id="KW-1185">Reference proteome</keyword>